<evidence type="ECO:0000259" key="14">
    <source>
        <dbReference type="PROSITE" id="PS50268"/>
    </source>
</evidence>
<feature type="domain" description="Cadherin" evidence="14">
    <location>
        <begin position="367"/>
        <end position="480"/>
    </location>
</feature>
<dbReference type="InterPro" id="IPR030718">
    <property type="entry name" value="EC_dom_sf"/>
</dbReference>
<sequence>TECKLSRSGPPATIVTIDEESPNGTVIVKNMQINGRAEDPGRTISLTLLDNYAYWVILDPLRQRLFLNSTGRVLDRDPPSYISTVVVKVQCTNELVGTVILHEVRIVIRDKNDNTPRFQQQHYYVAVNELTPAGTIIFTGFGEDNGATDIDDGPNGQIEYGIQYNPNDPVSNETVVVGNTLSGYIVLAERLNYEERTRYLVIVQANDRALYNANRRTTTTTLTIDVLDGDDLGPMFLPCVLVNNTHDCNPLTYRITIPEFTQPRELNPLEVTPPIRAVDMDRNIQPPSKRPEIHYYILVGQPSTYPEYFSLNRTTAALLLLKPVSRDLYTKFIIIIKAEQDNGHPLPAYADLIIDILDENNQAPYFQFQSYQGYVSESSPVGTTISASSNLTAPLGIIALDNDIEESKDPLVTVTLDDLSTIFDITPTGITRYLRLLKPVDREKQMTYTFTMMASDGIQESTRVTINILVIDANDNTPTFGEVSDTVEVFTDMQPGKTVLQLKALDADDGLNGLVTYEILAGAQGDFIINNRTGQITIAPRTALSMGHSYALTVKAADNAPDIQRRIGLLLLGKPLDRETTDQYRLIVTASDGNLGGTSTTTVNIVVTDVNDNNPKFDLTLPRNLTVQEEEANIFVGQVTVTDPDAGANGLVRYRIVNHPGFFTINENGSIFTAVPLDRELKSQYDLIVEASDVAVDPRRTTFTLSVLVIDIDDNSPEFSQKTYVVNVPENSPVDTVLLRFSAVDADLFSNVTYRIKSAEDMKLFSVNPISGELSVLQTLDFEDLASMGMGANYTFQVEAVDQAGTMPPGEATVTIRITDMNDFSPVFSQALYKGLVAPNAEKGTVITTVFAEDQDPPGTPASLVRYRVEDDQSPYSGSIFDVEEESGRIITKVNLNEQPSVTFKLVVIAFDDGELVKENRTLVEITVLQPSRIPIFTEEEYRFAPVSELSPVGRPVGSILAAVINQTIFYSIVGGNEGEFQVNNRTGVISTAKLLDYETVTSYVLRVQADSMAVVKAQLRVPSKTNTAKVYIEVHDENDHPPVFTRKFYIGGVAEDANTFSSVLKIKATDADTGNYSANAYRLIIPPTADGRDSFVIEQYTGIIKTAIMYRNMRRSYFKFEVIATDNYGEGLSSSADVVVSVVNQLDMQVVVSNVPPTVVEENKEQLIAIMERYVQEQIPGAKVVVESIGPQLFGDGFDQKDYTKSDLLVYAIDPLTNRAISRQELFKSLDEKLVDINKEFQPYLGQRGHILEIRTPDIMARVKKPAQAVGYTEGALLALAIIIILCCIPAIVIVMVTYKQRQAECAKTARIQQALPAGKSAAPRASTANFYEELGDSNLLTPCLPPQKVTLPASLDANSLKWKYLCDCALISSTQL</sequence>
<evidence type="ECO:0000256" key="7">
    <source>
        <dbReference type="ARBA" id="ARBA00022889"/>
    </source>
</evidence>
<dbReference type="FunFam" id="2.60.40.60:FF:000047">
    <property type="entry name" value="protocadherin-15 isoform X1"/>
    <property type="match status" value="1"/>
</dbReference>
<dbReference type="InterPro" id="IPR015919">
    <property type="entry name" value="Cadherin-like_sf"/>
</dbReference>
<dbReference type="PROSITE" id="PS00232">
    <property type="entry name" value="CADHERIN_1"/>
    <property type="match status" value="4"/>
</dbReference>
<keyword evidence="16" id="KW-1185">Reference proteome</keyword>
<reference evidence="15" key="3">
    <citation type="submission" date="2025-09" db="UniProtKB">
        <authorList>
            <consortium name="Ensembl"/>
        </authorList>
    </citation>
    <scope>IDENTIFICATION</scope>
</reference>
<reference evidence="15" key="2">
    <citation type="submission" date="2025-08" db="UniProtKB">
        <authorList>
            <consortium name="Ensembl"/>
        </authorList>
    </citation>
    <scope>IDENTIFICATION</scope>
</reference>
<dbReference type="PRINTS" id="PR00205">
    <property type="entry name" value="CADHERIN"/>
</dbReference>
<dbReference type="GO" id="GO:0005509">
    <property type="term" value="F:calcium ion binding"/>
    <property type="evidence" value="ECO:0007669"/>
    <property type="project" value="UniProtKB-UniRule"/>
</dbReference>
<dbReference type="SMART" id="SM00112">
    <property type="entry name" value="CA"/>
    <property type="match status" value="10"/>
</dbReference>
<dbReference type="Proteomes" id="UP000694395">
    <property type="component" value="Chromosome 23"/>
</dbReference>
<dbReference type="GO" id="GO:0005886">
    <property type="term" value="C:plasma membrane"/>
    <property type="evidence" value="ECO:0007669"/>
    <property type="project" value="UniProtKB-SubCell"/>
</dbReference>
<comment type="subcellular location">
    <subcellularLocation>
        <location evidence="1">Cell membrane</location>
        <topology evidence="1">Single-pass type I membrane protein</topology>
    </subcellularLocation>
</comment>
<keyword evidence="5" id="KW-0677">Repeat</keyword>
<evidence type="ECO:0000256" key="4">
    <source>
        <dbReference type="ARBA" id="ARBA00022729"/>
    </source>
</evidence>
<dbReference type="GO" id="GO:0007605">
    <property type="term" value="P:sensory perception of sound"/>
    <property type="evidence" value="ECO:0007669"/>
    <property type="project" value="InterPro"/>
</dbReference>
<keyword evidence="2" id="KW-1003">Cell membrane</keyword>
<feature type="transmembrane region" description="Helical" evidence="13">
    <location>
        <begin position="1277"/>
        <end position="1300"/>
    </location>
</feature>
<keyword evidence="10" id="KW-1015">Disulfide bond</keyword>
<protein>
    <recommendedName>
        <fullName evidence="11">Protocadherin-15</fullName>
    </recommendedName>
</protein>
<dbReference type="GO" id="GO:0007156">
    <property type="term" value="P:homophilic cell adhesion via plasma membrane adhesion molecules"/>
    <property type="evidence" value="ECO:0007669"/>
    <property type="project" value="InterPro"/>
</dbReference>
<evidence type="ECO:0000256" key="1">
    <source>
        <dbReference type="ARBA" id="ARBA00004251"/>
    </source>
</evidence>
<evidence type="ECO:0000256" key="2">
    <source>
        <dbReference type="ARBA" id="ARBA00022475"/>
    </source>
</evidence>
<dbReference type="FunFam" id="2.60.40.60:FF:000050">
    <property type="entry name" value="protocadherin-15 isoform X1"/>
    <property type="match status" value="1"/>
</dbReference>
<dbReference type="Pfam" id="PF23206">
    <property type="entry name" value="PCDH15_12th"/>
    <property type="match status" value="1"/>
</dbReference>
<keyword evidence="7" id="KW-0130">Cell adhesion</keyword>
<feature type="domain" description="Cadherin" evidence="14">
    <location>
        <begin position="481"/>
        <end position="617"/>
    </location>
</feature>
<accession>A0A8C7U6Y3</accession>
<dbReference type="GeneTree" id="ENSGT00940000156675"/>
<feature type="domain" description="Cadherin" evidence="14">
    <location>
        <begin position="829"/>
        <end position="937"/>
    </location>
</feature>
<dbReference type="GO" id="GO:0009653">
    <property type="term" value="P:anatomical structure morphogenesis"/>
    <property type="evidence" value="ECO:0007669"/>
    <property type="project" value="UniProtKB-ARBA"/>
</dbReference>
<feature type="domain" description="Cadherin" evidence="14">
    <location>
        <begin position="939"/>
        <end position="1045"/>
    </location>
</feature>
<reference evidence="15" key="1">
    <citation type="submission" date="2020-07" db="EMBL/GenBank/DDBJ databases">
        <title>A long reads based de novo assembly of the rainbow trout Arlee double haploid line genome.</title>
        <authorList>
            <person name="Gao G."/>
            <person name="Palti Y."/>
        </authorList>
    </citation>
    <scope>NUCLEOTIDE SEQUENCE [LARGE SCALE GENOMIC DNA]</scope>
</reference>
<dbReference type="Ensembl" id="ENSOMYT00000096444.2">
    <property type="protein sequence ID" value="ENSOMYP00000088562.2"/>
    <property type="gene ID" value="ENSOMYG00000040834.2"/>
</dbReference>
<feature type="domain" description="Cadherin" evidence="14">
    <location>
        <begin position="9"/>
        <end position="118"/>
    </location>
</feature>
<evidence type="ECO:0000256" key="13">
    <source>
        <dbReference type="SAM" id="Phobius"/>
    </source>
</evidence>
<dbReference type="SUPFAM" id="SSF49313">
    <property type="entry name" value="Cadherin-like"/>
    <property type="match status" value="10"/>
</dbReference>
<keyword evidence="6 12" id="KW-0106">Calcium</keyword>
<dbReference type="InterPro" id="IPR041149">
    <property type="entry name" value="EC_dom"/>
</dbReference>
<feature type="domain" description="Cadherin" evidence="14">
    <location>
        <begin position="720"/>
        <end position="828"/>
    </location>
</feature>
<evidence type="ECO:0000256" key="8">
    <source>
        <dbReference type="ARBA" id="ARBA00022989"/>
    </source>
</evidence>
<dbReference type="PANTHER" id="PTHR24026:SF49">
    <property type="entry name" value="PROTOCADHERIN FAT 3"/>
    <property type="match status" value="1"/>
</dbReference>
<evidence type="ECO:0000256" key="5">
    <source>
        <dbReference type="ARBA" id="ARBA00022737"/>
    </source>
</evidence>
<organism evidence="15 16">
    <name type="scientific">Oncorhynchus mykiss</name>
    <name type="common">Rainbow trout</name>
    <name type="synonym">Salmo gairdneri</name>
    <dbReference type="NCBI Taxonomy" id="8022"/>
    <lineage>
        <taxon>Eukaryota</taxon>
        <taxon>Metazoa</taxon>
        <taxon>Chordata</taxon>
        <taxon>Craniata</taxon>
        <taxon>Vertebrata</taxon>
        <taxon>Euteleostomi</taxon>
        <taxon>Actinopterygii</taxon>
        <taxon>Neopterygii</taxon>
        <taxon>Teleostei</taxon>
        <taxon>Protacanthopterygii</taxon>
        <taxon>Salmoniformes</taxon>
        <taxon>Salmonidae</taxon>
        <taxon>Salmoninae</taxon>
        <taxon>Oncorhynchus</taxon>
    </lineage>
</organism>
<evidence type="ECO:0000256" key="9">
    <source>
        <dbReference type="ARBA" id="ARBA00023136"/>
    </source>
</evidence>
<keyword evidence="8 13" id="KW-1133">Transmembrane helix</keyword>
<keyword evidence="4" id="KW-0732">Signal</keyword>
<evidence type="ECO:0000256" key="12">
    <source>
        <dbReference type="PROSITE-ProRule" id="PRU00043"/>
    </source>
</evidence>
<evidence type="ECO:0000256" key="3">
    <source>
        <dbReference type="ARBA" id="ARBA00022692"/>
    </source>
</evidence>
<feature type="domain" description="Cadherin" evidence="14">
    <location>
        <begin position="249"/>
        <end position="366"/>
    </location>
</feature>
<dbReference type="FunFam" id="2.60.40.60:FF:000092">
    <property type="entry name" value="Protocadherin 8"/>
    <property type="match status" value="1"/>
</dbReference>
<dbReference type="InterPro" id="IPR002126">
    <property type="entry name" value="Cadherin-like_dom"/>
</dbReference>
<dbReference type="GO" id="GO:0032420">
    <property type="term" value="C:stereocilium"/>
    <property type="evidence" value="ECO:0007669"/>
    <property type="project" value="InterPro"/>
</dbReference>
<dbReference type="Gene3D" id="2.60.40.3430">
    <property type="match status" value="1"/>
</dbReference>
<dbReference type="Pfam" id="PF18432">
    <property type="entry name" value="ECD"/>
    <property type="match status" value="1"/>
</dbReference>
<keyword evidence="9 13" id="KW-0472">Membrane</keyword>
<evidence type="ECO:0000256" key="6">
    <source>
        <dbReference type="ARBA" id="ARBA00022837"/>
    </source>
</evidence>
<dbReference type="FunFam" id="2.60.40.3430:FF:000001">
    <property type="entry name" value="protocadherin-15 isoform X1"/>
    <property type="match status" value="1"/>
</dbReference>
<dbReference type="FunFam" id="2.60.40.60:FF:000057">
    <property type="entry name" value="protocadherin-15 isoform X1"/>
    <property type="match status" value="1"/>
</dbReference>
<dbReference type="PANTHER" id="PTHR24026">
    <property type="entry name" value="FAT ATYPICAL CADHERIN-RELATED"/>
    <property type="match status" value="1"/>
</dbReference>
<dbReference type="FunFam" id="2.60.40.60:FF:000048">
    <property type="entry name" value="protocadherin-15 isoform X1"/>
    <property type="match status" value="1"/>
</dbReference>
<dbReference type="GO" id="GO:0048839">
    <property type="term" value="P:inner ear development"/>
    <property type="evidence" value="ECO:0007669"/>
    <property type="project" value="InterPro"/>
</dbReference>
<feature type="domain" description="Cadherin" evidence="14">
    <location>
        <begin position="119"/>
        <end position="236"/>
    </location>
</feature>
<dbReference type="CDD" id="cd11304">
    <property type="entry name" value="Cadherin_repeat"/>
    <property type="match status" value="9"/>
</dbReference>
<dbReference type="FunFam" id="2.60.40.60:FF:000049">
    <property type="entry name" value="protocadherin-15 isoform X1"/>
    <property type="match status" value="1"/>
</dbReference>
<dbReference type="Pfam" id="PF00028">
    <property type="entry name" value="Cadherin"/>
    <property type="match status" value="7"/>
</dbReference>
<dbReference type="InterPro" id="IPR056989">
    <property type="entry name" value="PCDH15_12th_dom"/>
</dbReference>
<feature type="domain" description="Cadherin" evidence="14">
    <location>
        <begin position="1046"/>
        <end position="1160"/>
    </location>
</feature>
<keyword evidence="3 13" id="KW-0812">Transmembrane</keyword>
<proteinExistence type="predicted"/>
<dbReference type="PROSITE" id="PS50268">
    <property type="entry name" value="CADHERIN_2"/>
    <property type="match status" value="10"/>
</dbReference>
<evidence type="ECO:0000313" key="16">
    <source>
        <dbReference type="Proteomes" id="UP000694395"/>
    </source>
</evidence>
<dbReference type="InterPro" id="IPR020894">
    <property type="entry name" value="Cadherin_CS"/>
</dbReference>
<evidence type="ECO:0000256" key="10">
    <source>
        <dbReference type="ARBA" id="ARBA00023157"/>
    </source>
</evidence>
<evidence type="ECO:0000256" key="11">
    <source>
        <dbReference type="ARBA" id="ARBA00072302"/>
    </source>
</evidence>
<feature type="domain" description="Cadherin" evidence="14">
    <location>
        <begin position="619"/>
        <end position="719"/>
    </location>
</feature>
<dbReference type="GO" id="GO:0050953">
    <property type="term" value="P:sensory perception of light stimulus"/>
    <property type="evidence" value="ECO:0007669"/>
    <property type="project" value="UniProtKB-ARBA"/>
</dbReference>
<dbReference type="Gene3D" id="2.60.40.60">
    <property type="entry name" value="Cadherins"/>
    <property type="match status" value="10"/>
</dbReference>
<evidence type="ECO:0000313" key="15">
    <source>
        <dbReference type="Ensembl" id="ENSOMYP00000088562.2"/>
    </source>
</evidence>
<dbReference type="GO" id="GO:0050957">
    <property type="term" value="P:equilibrioception"/>
    <property type="evidence" value="ECO:0007669"/>
    <property type="project" value="UniProtKB-ARBA"/>
</dbReference>
<dbReference type="GO" id="GO:0001750">
    <property type="term" value="C:photoreceptor outer segment"/>
    <property type="evidence" value="ECO:0007669"/>
    <property type="project" value="UniProtKB-ARBA"/>
</dbReference>
<name>A0A8C7U6Y3_ONCMY</name>